<dbReference type="PANTHER" id="PTHR43135">
    <property type="entry name" value="ALPHA-D-RIBOSE 1-METHYLPHOSPHONATE 5-TRIPHOSPHATE DIPHOSPHATASE"/>
    <property type="match status" value="1"/>
</dbReference>
<dbReference type="Proteomes" id="UP000002629">
    <property type="component" value="Chromosome"/>
</dbReference>
<dbReference type="STRING" id="509190.Cseg_2475"/>
<dbReference type="KEGG" id="cse:Cseg_2475"/>
<keyword evidence="4" id="KW-0378">Hydrolase</keyword>
<dbReference type="Gene3D" id="3.20.20.140">
    <property type="entry name" value="Metal-dependent hydrolases"/>
    <property type="match status" value="1"/>
</dbReference>
<dbReference type="GO" id="GO:0016810">
    <property type="term" value="F:hydrolase activity, acting on carbon-nitrogen (but not peptide) bonds"/>
    <property type="evidence" value="ECO:0007669"/>
    <property type="project" value="InterPro"/>
</dbReference>
<dbReference type="SUPFAM" id="SSF51556">
    <property type="entry name" value="Metallo-dependent hydrolases"/>
    <property type="match status" value="1"/>
</dbReference>
<organism evidence="4 5">
    <name type="scientific">Caulobacter segnis (strain ATCC 21756 / DSM 7131 / JCM 7823 / NBRC 15250 / LMG 17158 / TK0059)</name>
    <name type="common">Mycoplana segnis</name>
    <dbReference type="NCBI Taxonomy" id="509190"/>
    <lineage>
        <taxon>Bacteria</taxon>
        <taxon>Pseudomonadati</taxon>
        <taxon>Pseudomonadota</taxon>
        <taxon>Alphaproteobacteria</taxon>
        <taxon>Caulobacterales</taxon>
        <taxon>Caulobacteraceae</taxon>
        <taxon>Caulobacter</taxon>
    </lineage>
</organism>
<dbReference type="eggNOG" id="COG1228">
    <property type="taxonomic scope" value="Bacteria"/>
</dbReference>
<evidence type="ECO:0000313" key="5">
    <source>
        <dbReference type="Proteomes" id="UP000002629"/>
    </source>
</evidence>
<dbReference type="Pfam" id="PF01979">
    <property type="entry name" value="Amidohydro_1"/>
    <property type="match status" value="1"/>
</dbReference>
<keyword evidence="2" id="KW-0732">Signal</keyword>
<dbReference type="InterPro" id="IPR032466">
    <property type="entry name" value="Metal_Hydrolase"/>
</dbReference>
<reference evidence="5" key="1">
    <citation type="journal article" date="2011" name="J. Bacteriol.">
        <title>Genome sequences of eight morphologically diverse alphaproteobacteria.</title>
        <authorList>
            <consortium name="US DOE Joint Genome Institute"/>
            <person name="Brown P.J."/>
            <person name="Kysela D.T."/>
            <person name="Buechlein A."/>
            <person name="Hemmerich C."/>
            <person name="Brun Y.V."/>
        </authorList>
    </citation>
    <scope>NUCLEOTIDE SEQUENCE [LARGE SCALE GENOMIC DNA]</scope>
    <source>
        <strain evidence="5">ATCC 21756 / DSM 7131 / JCM 7823 / NBRC 15250 / LMG 17158 / TK0059</strain>
    </source>
</reference>
<feature type="signal peptide" evidence="2">
    <location>
        <begin position="1"/>
        <end position="29"/>
    </location>
</feature>
<accession>D5VKA7</accession>
<protein>
    <submittedName>
        <fullName evidence="4">Amidohydrolase</fullName>
    </submittedName>
</protein>
<feature type="region of interest" description="Disordered" evidence="1">
    <location>
        <begin position="35"/>
        <end position="56"/>
    </location>
</feature>
<dbReference type="CDD" id="cd01309">
    <property type="entry name" value="Met_dep_hydrolase_C"/>
    <property type="match status" value="1"/>
</dbReference>
<evidence type="ECO:0000256" key="2">
    <source>
        <dbReference type="SAM" id="SignalP"/>
    </source>
</evidence>
<evidence type="ECO:0000259" key="3">
    <source>
        <dbReference type="Pfam" id="PF01979"/>
    </source>
</evidence>
<feature type="domain" description="Amidohydrolase-related" evidence="3">
    <location>
        <begin position="123"/>
        <end position="462"/>
    </location>
</feature>
<dbReference type="HOGENOM" id="CLU_046987_0_0_5"/>
<dbReference type="InterPro" id="IPR051781">
    <property type="entry name" value="Metallo-dep_Hydrolase"/>
</dbReference>
<name>D5VKA7_CAUST</name>
<evidence type="ECO:0000256" key="1">
    <source>
        <dbReference type="SAM" id="MobiDB-lite"/>
    </source>
</evidence>
<gene>
    <name evidence="4" type="ordered locus">Cseg_2475</name>
</gene>
<dbReference type="EMBL" id="CP002008">
    <property type="protein sequence ID" value="ADG10930.1"/>
    <property type="molecule type" value="Genomic_DNA"/>
</dbReference>
<dbReference type="InterPro" id="IPR011059">
    <property type="entry name" value="Metal-dep_hydrolase_composite"/>
</dbReference>
<dbReference type="SUPFAM" id="SSF51338">
    <property type="entry name" value="Composite domain of metallo-dependent hydrolases"/>
    <property type="match status" value="1"/>
</dbReference>
<sequence length="489" mass="51672">MSNPSRLASAAARPRRVPWLALSATLLLAACATTPPPKPQAEAAPRPAAPPPKGLVPARDAYPSTYKVAASGLTAIVNANIYTGTGQKILGGMVVFDAGKIVSVGPAAAPPAGAKLIDAKGRWVTPGLIDAHSHLGVFPAPAVTGQVDVNENIDPNTGYVWAEHSVWPQDAGFERARAGGVTSLLILPGSANLFGGRTVALKNVPAVTVQAMKFPGAPYGLKMACGENPKGRYGARGRTPATRMGNVAGYRRGWIEAADYGKRWAAYDKKAAKGEGGEPPKRDLTLDTLSGALTGELLVQNHCYRADEMANLIDVSHEFGYHITAFHHAVEAYKIAPLLAREGICAAVWSGRWGFKMEAYDGIEENAALLTKAGVCVSLHSDDPNIIQRLNREAAVAQAAGRRAGIDIPDAVAIQWITLNSAKIMGVADRTGSLEPGKMADIVLWSADPLSIYALADLVFIDGAVEFDRQAPRRPSDFELGQNRGDLAQ</sequence>
<proteinExistence type="predicted"/>
<dbReference type="PANTHER" id="PTHR43135:SF3">
    <property type="entry name" value="ALPHA-D-RIBOSE 1-METHYLPHOSPHONATE 5-TRIPHOSPHATE DIPHOSPHATASE"/>
    <property type="match status" value="1"/>
</dbReference>
<dbReference type="PROSITE" id="PS51257">
    <property type="entry name" value="PROKAR_LIPOPROTEIN"/>
    <property type="match status" value="1"/>
</dbReference>
<dbReference type="AlphaFoldDB" id="D5VKA7"/>
<evidence type="ECO:0000313" key="4">
    <source>
        <dbReference type="EMBL" id="ADG10930.1"/>
    </source>
</evidence>
<feature type="chain" id="PRO_5003078939" evidence="2">
    <location>
        <begin position="30"/>
        <end position="489"/>
    </location>
</feature>
<dbReference type="RefSeq" id="WP_013079583.1">
    <property type="nucleotide sequence ID" value="NC_014100.1"/>
</dbReference>
<dbReference type="InterPro" id="IPR006680">
    <property type="entry name" value="Amidohydro-rel"/>
</dbReference>